<dbReference type="InterPro" id="IPR036427">
    <property type="entry name" value="Bromodomain-like_sf"/>
</dbReference>
<dbReference type="InterPro" id="IPR011011">
    <property type="entry name" value="Znf_FYVE_PHD"/>
</dbReference>
<feature type="region of interest" description="Disordered" evidence="15">
    <location>
        <begin position="407"/>
        <end position="427"/>
    </location>
</feature>
<keyword evidence="10" id="KW-0804">Transcription</keyword>
<comment type="similarity">
    <text evidence="2">Belongs to the WAL family.</text>
</comment>
<dbReference type="InterPro" id="IPR013083">
    <property type="entry name" value="Znf_RING/FYVE/PHD"/>
</dbReference>
<dbReference type="SUPFAM" id="SSF47370">
    <property type="entry name" value="Bromodomain"/>
    <property type="match status" value="1"/>
</dbReference>
<dbReference type="PROSITE" id="PS00633">
    <property type="entry name" value="BROMODOMAIN_1"/>
    <property type="match status" value="1"/>
</dbReference>
<dbReference type="PANTHER" id="PTHR46510:SF1">
    <property type="entry name" value="BROMODOMAIN ADJACENT TO ZINC FINGER DOMAIN PROTEIN 1A"/>
    <property type="match status" value="1"/>
</dbReference>
<dbReference type="EMBL" id="JAPTMU010000302">
    <property type="protein sequence ID" value="KAJ4919345.1"/>
    <property type="molecule type" value="Genomic_DNA"/>
</dbReference>
<dbReference type="FunFam" id="3.30.40.10:FF:000300">
    <property type="entry name" value="Bromodomain adjacent to zinc finger domain protein 1A"/>
    <property type="match status" value="1"/>
</dbReference>
<dbReference type="GO" id="GO:0008270">
    <property type="term" value="F:zinc ion binding"/>
    <property type="evidence" value="ECO:0007669"/>
    <property type="project" value="UniProtKB-KW"/>
</dbReference>
<keyword evidence="4" id="KW-0479">Metal-binding</keyword>
<dbReference type="Gene3D" id="1.20.920.10">
    <property type="entry name" value="Bromodomain-like"/>
    <property type="match status" value="1"/>
</dbReference>
<keyword evidence="5 14" id="KW-0863">Zinc-finger</keyword>
<dbReference type="PROSITE" id="PS50014">
    <property type="entry name" value="BROMODOMAIN_2"/>
    <property type="match status" value="1"/>
</dbReference>
<keyword evidence="19" id="KW-1185">Reference proteome</keyword>
<evidence type="ECO:0000259" key="16">
    <source>
        <dbReference type="PROSITE" id="PS50014"/>
    </source>
</evidence>
<dbReference type="GO" id="GO:0006355">
    <property type="term" value="P:regulation of DNA-templated transcription"/>
    <property type="evidence" value="ECO:0007669"/>
    <property type="project" value="TreeGrafter"/>
</dbReference>
<dbReference type="InterPro" id="IPR019787">
    <property type="entry name" value="Znf_PHD-finger"/>
</dbReference>
<evidence type="ECO:0000259" key="17">
    <source>
        <dbReference type="PROSITE" id="PS50016"/>
    </source>
</evidence>
<feature type="compositionally biased region" description="Low complexity" evidence="15">
    <location>
        <begin position="204"/>
        <end position="253"/>
    </location>
</feature>
<dbReference type="GO" id="GO:0045740">
    <property type="term" value="P:positive regulation of DNA replication"/>
    <property type="evidence" value="ECO:0007669"/>
    <property type="project" value="TreeGrafter"/>
</dbReference>
<dbReference type="AlphaFoldDB" id="A0AAD6A7F4"/>
<feature type="region of interest" description="Disordered" evidence="15">
    <location>
        <begin position="155"/>
        <end position="305"/>
    </location>
</feature>
<evidence type="ECO:0000256" key="15">
    <source>
        <dbReference type="SAM" id="MobiDB-lite"/>
    </source>
</evidence>
<proteinExistence type="inferred from homology"/>
<name>A0AAD6A7F4_9TELE</name>
<feature type="domain" description="PHD-type" evidence="17">
    <location>
        <begin position="114"/>
        <end position="164"/>
    </location>
</feature>
<evidence type="ECO:0000313" key="19">
    <source>
        <dbReference type="Proteomes" id="UP001219934"/>
    </source>
</evidence>
<feature type="domain" description="Bromo" evidence="16">
    <location>
        <begin position="316"/>
        <end position="386"/>
    </location>
</feature>
<keyword evidence="7" id="KW-0805">Transcription regulation</keyword>
<comment type="subcellular location">
    <subcellularLocation>
        <location evidence="1">Nucleus</location>
    </subcellularLocation>
</comment>
<dbReference type="InterPro" id="IPR047171">
    <property type="entry name" value="BAZ1A"/>
</dbReference>
<dbReference type="GO" id="GO:0000228">
    <property type="term" value="C:nuclear chromosome"/>
    <property type="evidence" value="ECO:0007669"/>
    <property type="project" value="TreeGrafter"/>
</dbReference>
<sequence>MDRQVWRSALEAGKYELLSSESGGAEPMEVDSPAHLRAKDSSVRLLSQALSHIELGIERRFLKAPLDGSDSGRVSKTVLERWRESLQSCSSLSQVFVHLSSLERSVLWSRSVLNARCRICRRKGDGDNMLLCDGCDRGHHTHCLRPKLKSVPGGDWFCPDCRPKQRSSRLPKKSQPPPPRGRSQQTLPPRGRSQQTTPKSQQATPKNTTSSSGKNSSASKSSGKKATPPKGKATPPKGKATPPKGKATPPKGKATPHKGKATPPAGKAPPRSGSRVSARLSHEILATTTTKKTSPGQSEARKRPATACEQLVVELVRHDDSWPFIKLVSRTQVPDYYDIVKSPIALSIIREKVNTCEYQTAGEFVTDMELMFSNCLQYNPRHTNEAKAGTRLQLFFHAELSRLGLSERSRLGQSERSPAPPAKRSRQ</sequence>
<evidence type="ECO:0000256" key="11">
    <source>
        <dbReference type="ARBA" id="ARBA00023242"/>
    </source>
</evidence>
<evidence type="ECO:0000256" key="2">
    <source>
        <dbReference type="ARBA" id="ARBA00007444"/>
    </source>
</evidence>
<evidence type="ECO:0000256" key="5">
    <source>
        <dbReference type="ARBA" id="ARBA00022771"/>
    </source>
</evidence>
<keyword evidence="8" id="KW-0175">Coiled coil</keyword>
<feature type="compositionally biased region" description="Polar residues" evidence="15">
    <location>
        <begin position="286"/>
        <end position="297"/>
    </location>
</feature>
<reference evidence="18" key="1">
    <citation type="submission" date="2022-11" db="EMBL/GenBank/DDBJ databases">
        <title>Chromosome-level genome of Pogonophryne albipinna.</title>
        <authorList>
            <person name="Jo E."/>
        </authorList>
    </citation>
    <scope>NUCLEOTIDE SEQUENCE</scope>
    <source>
        <strain evidence="18">SGF0006</strain>
        <tissue evidence="18">Muscle</tissue>
    </source>
</reference>
<feature type="compositionally biased region" description="Low complexity" evidence="15">
    <location>
        <begin position="261"/>
        <end position="270"/>
    </location>
</feature>
<organism evidence="18 19">
    <name type="scientific">Pogonophryne albipinna</name>
    <dbReference type="NCBI Taxonomy" id="1090488"/>
    <lineage>
        <taxon>Eukaryota</taxon>
        <taxon>Metazoa</taxon>
        <taxon>Chordata</taxon>
        <taxon>Craniata</taxon>
        <taxon>Vertebrata</taxon>
        <taxon>Euteleostomi</taxon>
        <taxon>Actinopterygii</taxon>
        <taxon>Neopterygii</taxon>
        <taxon>Teleostei</taxon>
        <taxon>Neoteleostei</taxon>
        <taxon>Acanthomorphata</taxon>
        <taxon>Eupercaria</taxon>
        <taxon>Perciformes</taxon>
        <taxon>Notothenioidei</taxon>
        <taxon>Pogonophryne</taxon>
    </lineage>
</organism>
<evidence type="ECO:0000256" key="13">
    <source>
        <dbReference type="PROSITE-ProRule" id="PRU00035"/>
    </source>
</evidence>
<keyword evidence="3" id="KW-0597">Phosphoprotein</keyword>
<dbReference type="SMART" id="SM00249">
    <property type="entry name" value="PHD"/>
    <property type="match status" value="1"/>
</dbReference>
<dbReference type="Pfam" id="PF00628">
    <property type="entry name" value="PHD"/>
    <property type="match status" value="1"/>
</dbReference>
<dbReference type="GO" id="GO:0031445">
    <property type="term" value="P:regulation of heterochromatin formation"/>
    <property type="evidence" value="ECO:0007669"/>
    <property type="project" value="TreeGrafter"/>
</dbReference>
<gene>
    <name evidence="18" type="ORF">JOQ06_000760</name>
</gene>
<dbReference type="SUPFAM" id="SSF57903">
    <property type="entry name" value="FYVE/PHD zinc finger"/>
    <property type="match status" value="1"/>
</dbReference>
<dbReference type="Pfam" id="PF00439">
    <property type="entry name" value="Bromodomain"/>
    <property type="match status" value="1"/>
</dbReference>
<keyword evidence="9 13" id="KW-0103">Bromodomain</keyword>
<dbReference type="PRINTS" id="PR00503">
    <property type="entry name" value="BROMODOMAIN"/>
</dbReference>
<dbReference type="PROSITE" id="PS01359">
    <property type="entry name" value="ZF_PHD_1"/>
    <property type="match status" value="1"/>
</dbReference>
<evidence type="ECO:0000256" key="9">
    <source>
        <dbReference type="ARBA" id="ARBA00023117"/>
    </source>
</evidence>
<comment type="caution">
    <text evidence="18">The sequence shown here is derived from an EMBL/GenBank/DDBJ whole genome shotgun (WGS) entry which is preliminary data.</text>
</comment>
<keyword evidence="6" id="KW-0862">Zinc</keyword>
<dbReference type="InterPro" id="IPR018359">
    <property type="entry name" value="Bromodomain_CS"/>
</dbReference>
<evidence type="ECO:0000256" key="7">
    <source>
        <dbReference type="ARBA" id="ARBA00023015"/>
    </source>
</evidence>
<evidence type="ECO:0000313" key="18">
    <source>
        <dbReference type="EMBL" id="KAJ4919345.1"/>
    </source>
</evidence>
<dbReference type="Gene3D" id="3.30.40.10">
    <property type="entry name" value="Zinc/RING finger domain, C3HC4 (zinc finger)"/>
    <property type="match status" value="1"/>
</dbReference>
<dbReference type="PANTHER" id="PTHR46510">
    <property type="entry name" value="BROMODOMAIN ADJACENT TO ZINC FINGER DOMAIN PROTEIN 1A"/>
    <property type="match status" value="1"/>
</dbReference>
<dbReference type="GO" id="GO:0003677">
    <property type="term" value="F:DNA binding"/>
    <property type="evidence" value="ECO:0007669"/>
    <property type="project" value="TreeGrafter"/>
</dbReference>
<dbReference type="PROSITE" id="PS50016">
    <property type="entry name" value="ZF_PHD_2"/>
    <property type="match status" value="1"/>
</dbReference>
<dbReference type="GO" id="GO:0008623">
    <property type="term" value="C:CHRAC"/>
    <property type="evidence" value="ECO:0007669"/>
    <property type="project" value="TreeGrafter"/>
</dbReference>
<dbReference type="GO" id="GO:0006338">
    <property type="term" value="P:chromatin remodeling"/>
    <property type="evidence" value="ECO:0007669"/>
    <property type="project" value="InterPro"/>
</dbReference>
<keyword evidence="11" id="KW-0539">Nucleus</keyword>
<dbReference type="CDD" id="cd15627">
    <property type="entry name" value="PHD_BAZ1A"/>
    <property type="match status" value="1"/>
</dbReference>
<accession>A0AAD6A7F4</accession>
<evidence type="ECO:0000256" key="10">
    <source>
        <dbReference type="ARBA" id="ARBA00023163"/>
    </source>
</evidence>
<evidence type="ECO:0000256" key="3">
    <source>
        <dbReference type="ARBA" id="ARBA00022553"/>
    </source>
</evidence>
<evidence type="ECO:0000256" key="6">
    <source>
        <dbReference type="ARBA" id="ARBA00022833"/>
    </source>
</evidence>
<evidence type="ECO:0000256" key="8">
    <source>
        <dbReference type="ARBA" id="ARBA00023054"/>
    </source>
</evidence>
<dbReference type="InterPro" id="IPR001965">
    <property type="entry name" value="Znf_PHD"/>
</dbReference>
<dbReference type="InterPro" id="IPR001487">
    <property type="entry name" value="Bromodomain"/>
</dbReference>
<feature type="compositionally biased region" description="Polar residues" evidence="15">
    <location>
        <begin position="192"/>
        <end position="203"/>
    </location>
</feature>
<protein>
    <recommendedName>
        <fullName evidence="12">Bromodomain adjacent to zinc finger domain protein 1A</fullName>
    </recommendedName>
</protein>
<evidence type="ECO:0000256" key="14">
    <source>
        <dbReference type="PROSITE-ProRule" id="PRU00146"/>
    </source>
</evidence>
<evidence type="ECO:0000256" key="4">
    <source>
        <dbReference type="ARBA" id="ARBA00022723"/>
    </source>
</evidence>
<dbReference type="InterPro" id="IPR019786">
    <property type="entry name" value="Zinc_finger_PHD-type_CS"/>
</dbReference>
<dbReference type="SMART" id="SM00297">
    <property type="entry name" value="BROMO"/>
    <property type="match status" value="1"/>
</dbReference>
<evidence type="ECO:0000256" key="1">
    <source>
        <dbReference type="ARBA" id="ARBA00004123"/>
    </source>
</evidence>
<dbReference type="Proteomes" id="UP001219934">
    <property type="component" value="Unassembled WGS sequence"/>
</dbReference>
<evidence type="ECO:0000256" key="12">
    <source>
        <dbReference type="ARBA" id="ARBA00068253"/>
    </source>
</evidence>